<protein>
    <submittedName>
        <fullName evidence="2">Uncharacterized protein</fullName>
    </submittedName>
</protein>
<comment type="caution">
    <text evidence="2">The sequence shown here is derived from an EMBL/GenBank/DDBJ whole genome shotgun (WGS) entry which is preliminary data.</text>
</comment>
<organism evidence="2 3">
    <name type="scientific">Brachionus plicatilis</name>
    <name type="common">Marine rotifer</name>
    <name type="synonym">Brachionus muelleri</name>
    <dbReference type="NCBI Taxonomy" id="10195"/>
    <lineage>
        <taxon>Eukaryota</taxon>
        <taxon>Metazoa</taxon>
        <taxon>Spiralia</taxon>
        <taxon>Gnathifera</taxon>
        <taxon>Rotifera</taxon>
        <taxon>Eurotatoria</taxon>
        <taxon>Monogononta</taxon>
        <taxon>Pseudotrocha</taxon>
        <taxon>Ploima</taxon>
        <taxon>Brachionidae</taxon>
        <taxon>Brachionus</taxon>
    </lineage>
</organism>
<dbReference type="EMBL" id="REGN01001744">
    <property type="protein sequence ID" value="RNA32814.1"/>
    <property type="molecule type" value="Genomic_DNA"/>
</dbReference>
<sequence>MNLYVYFYFSLYFFPYKISRFILSFFYEDFFEISNTMPPSFPFFKFSLPLRHIRLLISLSQNLVFNHYFGVLKNSEQIDELSIIIFVDCLCKSQKKINLKSNRLDFHIDKADGCNYSFT</sequence>
<keyword evidence="1" id="KW-0812">Transmembrane</keyword>
<proteinExistence type="predicted"/>
<feature type="transmembrane region" description="Helical" evidence="1">
    <location>
        <begin position="6"/>
        <end position="27"/>
    </location>
</feature>
<evidence type="ECO:0000313" key="2">
    <source>
        <dbReference type="EMBL" id="RNA32814.1"/>
    </source>
</evidence>
<name>A0A3M7SAI6_BRAPC</name>
<keyword evidence="1" id="KW-1133">Transmembrane helix</keyword>
<dbReference type="AlphaFoldDB" id="A0A3M7SAI6"/>
<evidence type="ECO:0000313" key="3">
    <source>
        <dbReference type="Proteomes" id="UP000276133"/>
    </source>
</evidence>
<evidence type="ECO:0000256" key="1">
    <source>
        <dbReference type="SAM" id="Phobius"/>
    </source>
</evidence>
<accession>A0A3M7SAI6</accession>
<reference evidence="2 3" key="1">
    <citation type="journal article" date="2018" name="Sci. Rep.">
        <title>Genomic signatures of local adaptation to the degree of environmental predictability in rotifers.</title>
        <authorList>
            <person name="Franch-Gras L."/>
            <person name="Hahn C."/>
            <person name="Garcia-Roger E.M."/>
            <person name="Carmona M.J."/>
            <person name="Serra M."/>
            <person name="Gomez A."/>
        </authorList>
    </citation>
    <scope>NUCLEOTIDE SEQUENCE [LARGE SCALE GENOMIC DNA]</scope>
    <source>
        <strain evidence="2">HYR1</strain>
    </source>
</reference>
<keyword evidence="3" id="KW-1185">Reference proteome</keyword>
<dbReference type="Proteomes" id="UP000276133">
    <property type="component" value="Unassembled WGS sequence"/>
</dbReference>
<gene>
    <name evidence="2" type="ORF">BpHYR1_044302</name>
</gene>
<keyword evidence="1" id="KW-0472">Membrane</keyword>